<keyword evidence="1" id="KW-0472">Membrane</keyword>
<keyword evidence="3" id="KW-1185">Reference proteome</keyword>
<feature type="transmembrane region" description="Helical" evidence="1">
    <location>
        <begin position="169"/>
        <end position="191"/>
    </location>
</feature>
<organism evidence="2 3">
    <name type="scientific">Triparma laevis f. longispina</name>
    <dbReference type="NCBI Taxonomy" id="1714387"/>
    <lineage>
        <taxon>Eukaryota</taxon>
        <taxon>Sar</taxon>
        <taxon>Stramenopiles</taxon>
        <taxon>Ochrophyta</taxon>
        <taxon>Bolidophyceae</taxon>
        <taxon>Parmales</taxon>
        <taxon>Triparmaceae</taxon>
        <taxon>Triparma</taxon>
    </lineage>
</organism>
<reference evidence="3" key="1">
    <citation type="journal article" date="2023" name="Commun. Biol.">
        <title>Genome analysis of Parmales, the sister group of diatoms, reveals the evolutionary specialization of diatoms from phago-mixotrophs to photoautotrophs.</title>
        <authorList>
            <person name="Ban H."/>
            <person name="Sato S."/>
            <person name="Yoshikawa S."/>
            <person name="Yamada K."/>
            <person name="Nakamura Y."/>
            <person name="Ichinomiya M."/>
            <person name="Sato N."/>
            <person name="Blanc-Mathieu R."/>
            <person name="Endo H."/>
            <person name="Kuwata A."/>
            <person name="Ogata H."/>
        </authorList>
    </citation>
    <scope>NUCLEOTIDE SEQUENCE [LARGE SCALE GENOMIC DNA]</scope>
    <source>
        <strain evidence="3">NIES 3700</strain>
    </source>
</reference>
<proteinExistence type="predicted"/>
<name>A0A9W7FSJ0_9STRA</name>
<protein>
    <submittedName>
        <fullName evidence="2">Uncharacterized protein</fullName>
    </submittedName>
</protein>
<feature type="transmembrane region" description="Helical" evidence="1">
    <location>
        <begin position="38"/>
        <end position="60"/>
    </location>
</feature>
<sequence>MTDANFGFILSKKYLVSPGDPYYGWISKIGGLDKKRQMFGMFMFTCYYFAQFVFAMSLLAQAFGSRALVAIMLGVEFCAVCSYMEWKEELSGWSLLNKPSTFNNYIAAISVWFLEYILVCAAPMLITASPNELGPEDFASTLVWRLFTNGGIVCIALGKLEAKLHYLSFMTGMAGYGASLGLVAFGLAMFLSNCDPSFDRSLFRRPKRGKQHSVERPEWMNKKIENNFIKRIAEIYTWKGSHGDEVNKALDKLFERSGADLEEGVDGKLSFIPSKKSKKGLGANKVQREE</sequence>
<gene>
    <name evidence="2" type="ORF">TrLO_g9356</name>
</gene>
<dbReference type="Proteomes" id="UP001165122">
    <property type="component" value="Unassembled WGS sequence"/>
</dbReference>
<accession>A0A9W7FSJ0</accession>
<evidence type="ECO:0000313" key="3">
    <source>
        <dbReference type="Proteomes" id="UP001165122"/>
    </source>
</evidence>
<evidence type="ECO:0000313" key="2">
    <source>
        <dbReference type="EMBL" id="GMI17370.1"/>
    </source>
</evidence>
<keyword evidence="1" id="KW-0812">Transmembrane</keyword>
<dbReference type="EMBL" id="BRXW01000289">
    <property type="protein sequence ID" value="GMI17370.1"/>
    <property type="molecule type" value="Genomic_DNA"/>
</dbReference>
<dbReference type="AlphaFoldDB" id="A0A9W7FSJ0"/>
<feature type="transmembrane region" description="Helical" evidence="1">
    <location>
        <begin position="66"/>
        <end position="84"/>
    </location>
</feature>
<comment type="caution">
    <text evidence="2">The sequence shown here is derived from an EMBL/GenBank/DDBJ whole genome shotgun (WGS) entry which is preliminary data.</text>
</comment>
<feature type="transmembrane region" description="Helical" evidence="1">
    <location>
        <begin position="138"/>
        <end position="157"/>
    </location>
</feature>
<evidence type="ECO:0000256" key="1">
    <source>
        <dbReference type="SAM" id="Phobius"/>
    </source>
</evidence>
<keyword evidence="1" id="KW-1133">Transmembrane helix</keyword>
<feature type="transmembrane region" description="Helical" evidence="1">
    <location>
        <begin position="105"/>
        <end position="126"/>
    </location>
</feature>